<dbReference type="Pfam" id="PF00440">
    <property type="entry name" value="TetR_N"/>
    <property type="match status" value="1"/>
</dbReference>
<keyword evidence="2 4" id="KW-0238">DNA-binding</keyword>
<gene>
    <name evidence="6" type="ORF">JOF36_004716</name>
</gene>
<keyword evidence="3" id="KW-0804">Transcription</keyword>
<accession>A0ABS4VYJ2</accession>
<reference evidence="6 7" key="1">
    <citation type="submission" date="2021-03" db="EMBL/GenBank/DDBJ databases">
        <title>Sequencing the genomes of 1000 actinobacteria strains.</title>
        <authorList>
            <person name="Klenk H.-P."/>
        </authorList>
    </citation>
    <scope>NUCLEOTIDE SEQUENCE [LARGE SCALE GENOMIC DNA]</scope>
    <source>
        <strain evidence="6 7">DSM 45256</strain>
    </source>
</reference>
<dbReference type="EMBL" id="JAGINU010000001">
    <property type="protein sequence ID" value="MBP2369020.1"/>
    <property type="molecule type" value="Genomic_DNA"/>
</dbReference>
<dbReference type="InterPro" id="IPR050109">
    <property type="entry name" value="HTH-type_TetR-like_transc_reg"/>
</dbReference>
<sequence>MVVSSSIVEGSLYFVPMPVKFASEQLVEAAIRLVASGGPDAAGATAVARAVGAPSGSVYHRFATRRDLLAAAWLSPVRDFQDGFLPFLTTDDDTAGDPVAAGVAAARHVVEWSARNPQAATVLARYGRADLVADDCAPAILAEADELDVRLNDALTQFIGRFPAADRARILMAVVDAPLALVRRHLAAAGVPTVAVELAGEIAATLLSGHSGDQGDELSRGGREQQA</sequence>
<dbReference type="PANTHER" id="PTHR30055:SF234">
    <property type="entry name" value="HTH-TYPE TRANSCRIPTIONAL REGULATOR BETI"/>
    <property type="match status" value="1"/>
</dbReference>
<organism evidence="6 7">
    <name type="scientific">Pseudonocardia parietis</name>
    <dbReference type="NCBI Taxonomy" id="570936"/>
    <lineage>
        <taxon>Bacteria</taxon>
        <taxon>Bacillati</taxon>
        <taxon>Actinomycetota</taxon>
        <taxon>Actinomycetes</taxon>
        <taxon>Pseudonocardiales</taxon>
        <taxon>Pseudonocardiaceae</taxon>
        <taxon>Pseudonocardia</taxon>
    </lineage>
</organism>
<keyword evidence="1" id="KW-0805">Transcription regulation</keyword>
<evidence type="ECO:0000256" key="4">
    <source>
        <dbReference type="PROSITE-ProRule" id="PRU00335"/>
    </source>
</evidence>
<dbReference type="PRINTS" id="PR00455">
    <property type="entry name" value="HTHTETR"/>
</dbReference>
<dbReference type="InterPro" id="IPR001647">
    <property type="entry name" value="HTH_TetR"/>
</dbReference>
<dbReference type="PROSITE" id="PS50977">
    <property type="entry name" value="HTH_TETR_2"/>
    <property type="match status" value="1"/>
</dbReference>
<dbReference type="PANTHER" id="PTHR30055">
    <property type="entry name" value="HTH-TYPE TRANSCRIPTIONAL REGULATOR RUTR"/>
    <property type="match status" value="1"/>
</dbReference>
<proteinExistence type="predicted"/>
<evidence type="ECO:0000256" key="1">
    <source>
        <dbReference type="ARBA" id="ARBA00023015"/>
    </source>
</evidence>
<evidence type="ECO:0000256" key="2">
    <source>
        <dbReference type="ARBA" id="ARBA00023125"/>
    </source>
</evidence>
<protein>
    <submittedName>
        <fullName evidence="6">AcrR family transcriptional regulator</fullName>
    </submittedName>
</protein>
<keyword evidence="7" id="KW-1185">Reference proteome</keyword>
<dbReference type="SUPFAM" id="SSF46689">
    <property type="entry name" value="Homeodomain-like"/>
    <property type="match status" value="1"/>
</dbReference>
<dbReference type="RefSeq" id="WP_210030783.1">
    <property type="nucleotide sequence ID" value="NZ_JAGINU010000001.1"/>
</dbReference>
<dbReference type="Proteomes" id="UP001519295">
    <property type="component" value="Unassembled WGS sequence"/>
</dbReference>
<evidence type="ECO:0000256" key="3">
    <source>
        <dbReference type="ARBA" id="ARBA00023163"/>
    </source>
</evidence>
<dbReference type="InterPro" id="IPR009057">
    <property type="entry name" value="Homeodomain-like_sf"/>
</dbReference>
<feature type="domain" description="HTH tetR-type" evidence="5">
    <location>
        <begin position="20"/>
        <end position="80"/>
    </location>
</feature>
<evidence type="ECO:0000259" key="5">
    <source>
        <dbReference type="PROSITE" id="PS50977"/>
    </source>
</evidence>
<evidence type="ECO:0000313" key="6">
    <source>
        <dbReference type="EMBL" id="MBP2369020.1"/>
    </source>
</evidence>
<evidence type="ECO:0000313" key="7">
    <source>
        <dbReference type="Proteomes" id="UP001519295"/>
    </source>
</evidence>
<feature type="DNA-binding region" description="H-T-H motif" evidence="4">
    <location>
        <begin position="43"/>
        <end position="62"/>
    </location>
</feature>
<name>A0ABS4VYJ2_9PSEU</name>
<dbReference type="Gene3D" id="1.10.357.10">
    <property type="entry name" value="Tetracycline Repressor, domain 2"/>
    <property type="match status" value="1"/>
</dbReference>
<comment type="caution">
    <text evidence="6">The sequence shown here is derived from an EMBL/GenBank/DDBJ whole genome shotgun (WGS) entry which is preliminary data.</text>
</comment>